<comment type="similarity">
    <text evidence="5">Belongs to the major facilitator superfamily. Phosphate:H(+) symporter (TC 2.A.1.9) family.</text>
</comment>
<feature type="transmembrane region" description="Helical" evidence="7">
    <location>
        <begin position="138"/>
        <end position="157"/>
    </location>
</feature>
<dbReference type="GO" id="GO:0022857">
    <property type="term" value="F:transmembrane transporter activity"/>
    <property type="evidence" value="ECO:0007669"/>
    <property type="project" value="InterPro"/>
</dbReference>
<dbReference type="PANTHER" id="PTHR24064">
    <property type="entry name" value="SOLUTE CARRIER FAMILY 22 MEMBER"/>
    <property type="match status" value="1"/>
</dbReference>
<dbReference type="GO" id="GO:0016020">
    <property type="term" value="C:membrane"/>
    <property type="evidence" value="ECO:0007669"/>
    <property type="project" value="UniProtKB-SubCell"/>
</dbReference>
<comment type="catalytic activity">
    <reaction evidence="6">
        <text>phosphate(in) + H(+)(in) = phosphate(out) + H(+)(out)</text>
        <dbReference type="Rhea" id="RHEA:29939"/>
        <dbReference type="ChEBI" id="CHEBI:15378"/>
        <dbReference type="ChEBI" id="CHEBI:43474"/>
    </reaction>
    <physiologicalReaction direction="right-to-left" evidence="6">
        <dbReference type="Rhea" id="RHEA:29941"/>
    </physiologicalReaction>
</comment>
<dbReference type="PROSITE" id="PS50850">
    <property type="entry name" value="MFS"/>
    <property type="match status" value="1"/>
</dbReference>
<dbReference type="InterPro" id="IPR020846">
    <property type="entry name" value="MFS_dom"/>
</dbReference>
<evidence type="ECO:0000313" key="9">
    <source>
        <dbReference type="EMBL" id="KAL0383618.1"/>
    </source>
</evidence>
<evidence type="ECO:0000256" key="6">
    <source>
        <dbReference type="ARBA" id="ARBA00049011"/>
    </source>
</evidence>
<protein>
    <submittedName>
        <fullName evidence="9">Inorganic phosphate transporter 1-4</fullName>
    </submittedName>
</protein>
<reference evidence="9" key="2">
    <citation type="journal article" date="2024" name="Plant">
        <title>Genomic evolution and insights into agronomic trait innovations of Sesamum species.</title>
        <authorList>
            <person name="Miao H."/>
            <person name="Wang L."/>
            <person name="Qu L."/>
            <person name="Liu H."/>
            <person name="Sun Y."/>
            <person name="Le M."/>
            <person name="Wang Q."/>
            <person name="Wei S."/>
            <person name="Zheng Y."/>
            <person name="Lin W."/>
            <person name="Duan Y."/>
            <person name="Cao H."/>
            <person name="Xiong S."/>
            <person name="Wang X."/>
            <person name="Wei L."/>
            <person name="Li C."/>
            <person name="Ma Q."/>
            <person name="Ju M."/>
            <person name="Zhao R."/>
            <person name="Li G."/>
            <person name="Mu C."/>
            <person name="Tian Q."/>
            <person name="Mei H."/>
            <person name="Zhang T."/>
            <person name="Gao T."/>
            <person name="Zhang H."/>
        </authorList>
    </citation>
    <scope>NUCLEOTIDE SEQUENCE</scope>
    <source>
        <strain evidence="9">KEN8</strain>
    </source>
</reference>
<keyword evidence="2 7" id="KW-0812">Transmembrane</keyword>
<evidence type="ECO:0000256" key="3">
    <source>
        <dbReference type="ARBA" id="ARBA00022989"/>
    </source>
</evidence>
<dbReference type="SUPFAM" id="SSF103473">
    <property type="entry name" value="MFS general substrate transporter"/>
    <property type="match status" value="1"/>
</dbReference>
<dbReference type="AlphaFoldDB" id="A0AAW2RU71"/>
<feature type="transmembrane region" description="Helical" evidence="7">
    <location>
        <begin position="83"/>
        <end position="101"/>
    </location>
</feature>
<reference evidence="9" key="1">
    <citation type="submission" date="2020-06" db="EMBL/GenBank/DDBJ databases">
        <authorList>
            <person name="Li T."/>
            <person name="Hu X."/>
            <person name="Zhang T."/>
            <person name="Song X."/>
            <person name="Zhang H."/>
            <person name="Dai N."/>
            <person name="Sheng W."/>
            <person name="Hou X."/>
            <person name="Wei L."/>
        </authorList>
    </citation>
    <scope>NUCLEOTIDE SEQUENCE</scope>
    <source>
        <strain evidence="9">KEN8</strain>
        <tissue evidence="9">Leaf</tissue>
    </source>
</reference>
<gene>
    <name evidence="9" type="ORF">Scaly_0649100</name>
</gene>
<feature type="transmembrane region" description="Helical" evidence="7">
    <location>
        <begin position="177"/>
        <end position="198"/>
    </location>
</feature>
<evidence type="ECO:0000256" key="7">
    <source>
        <dbReference type="SAM" id="Phobius"/>
    </source>
</evidence>
<name>A0AAW2RU71_9LAMI</name>
<keyword evidence="4 7" id="KW-0472">Membrane</keyword>
<keyword evidence="3 7" id="KW-1133">Transmembrane helix</keyword>
<dbReference type="InterPro" id="IPR036259">
    <property type="entry name" value="MFS_trans_sf"/>
</dbReference>
<evidence type="ECO:0000256" key="5">
    <source>
        <dbReference type="ARBA" id="ARBA00044504"/>
    </source>
</evidence>
<sequence>MPETARYTALVAKNAKQAAADMSKILKCGNRGGAAESGSDCQEKEPIRQNLFQKDIFSAIGWIPPAKTMNAIKEVFTIARAQTLIALCSTVPGYWVTVALIDIIGRFTIQLIGFFFMTVFMFALAFPYHHWTKPENRIGFVVMYSLTFFFANFGPNSTTFVVPAEIFPARFRSTCHGISAAAGKLGAIVGAFGFLYLAQNQDPKKAEAGYPAGIGVKNSLIVLG</sequence>
<accession>A0AAW2RU71</accession>
<dbReference type="InterPro" id="IPR005828">
    <property type="entry name" value="MFS_sugar_transport-like"/>
</dbReference>
<dbReference type="Pfam" id="PF00083">
    <property type="entry name" value="Sugar_tr"/>
    <property type="match status" value="1"/>
</dbReference>
<comment type="caution">
    <text evidence="9">The sequence shown here is derived from an EMBL/GenBank/DDBJ whole genome shotgun (WGS) entry which is preliminary data.</text>
</comment>
<comment type="subcellular location">
    <subcellularLocation>
        <location evidence="1">Membrane</location>
        <topology evidence="1">Multi-pass membrane protein</topology>
    </subcellularLocation>
</comment>
<proteinExistence type="inferred from homology"/>
<feature type="transmembrane region" description="Helical" evidence="7">
    <location>
        <begin position="107"/>
        <end position="126"/>
    </location>
</feature>
<organism evidence="9">
    <name type="scientific">Sesamum calycinum</name>
    <dbReference type="NCBI Taxonomy" id="2727403"/>
    <lineage>
        <taxon>Eukaryota</taxon>
        <taxon>Viridiplantae</taxon>
        <taxon>Streptophyta</taxon>
        <taxon>Embryophyta</taxon>
        <taxon>Tracheophyta</taxon>
        <taxon>Spermatophyta</taxon>
        <taxon>Magnoliopsida</taxon>
        <taxon>eudicotyledons</taxon>
        <taxon>Gunneridae</taxon>
        <taxon>Pentapetalae</taxon>
        <taxon>asterids</taxon>
        <taxon>lamiids</taxon>
        <taxon>Lamiales</taxon>
        <taxon>Pedaliaceae</taxon>
        <taxon>Sesamum</taxon>
    </lineage>
</organism>
<feature type="domain" description="Major facilitator superfamily (MFS) profile" evidence="8">
    <location>
        <begin position="1"/>
        <end position="224"/>
    </location>
</feature>
<evidence type="ECO:0000259" key="8">
    <source>
        <dbReference type="PROSITE" id="PS50850"/>
    </source>
</evidence>
<evidence type="ECO:0000256" key="4">
    <source>
        <dbReference type="ARBA" id="ARBA00023136"/>
    </source>
</evidence>
<dbReference type="Gene3D" id="1.20.1250.20">
    <property type="entry name" value="MFS general substrate transporter like domains"/>
    <property type="match status" value="1"/>
</dbReference>
<evidence type="ECO:0000256" key="2">
    <source>
        <dbReference type="ARBA" id="ARBA00022692"/>
    </source>
</evidence>
<dbReference type="EMBL" id="JACGWM010000003">
    <property type="protein sequence ID" value="KAL0383618.1"/>
    <property type="molecule type" value="Genomic_DNA"/>
</dbReference>
<evidence type="ECO:0000256" key="1">
    <source>
        <dbReference type="ARBA" id="ARBA00004141"/>
    </source>
</evidence>